<sequence length="148" mass="15767">MKSLSLLAACCLLAVPAAAATYECTDSQGRRTYTATPGPNCKDANLGKPNIYTPAAPNPTSAHTGSSVTQTGPSVTILSTETAPSPARSPAAIRAAEERLSQAKQNLEEGRKVRYGNERNYARYLERIKALEDAVTAAQKELESLQSR</sequence>
<dbReference type="RefSeq" id="WP_182121778.1">
    <property type="nucleotide sequence ID" value="NZ_CP059567.1"/>
</dbReference>
<dbReference type="Pfam" id="PF13511">
    <property type="entry name" value="DUF4124"/>
    <property type="match status" value="1"/>
</dbReference>
<evidence type="ECO:0000256" key="3">
    <source>
        <dbReference type="SAM" id="SignalP"/>
    </source>
</evidence>
<dbReference type="Proteomes" id="UP000514752">
    <property type="component" value="Chromosome"/>
</dbReference>
<feature type="coiled-coil region" evidence="1">
    <location>
        <begin position="93"/>
        <end position="148"/>
    </location>
</feature>
<evidence type="ECO:0000259" key="4">
    <source>
        <dbReference type="Pfam" id="PF13511"/>
    </source>
</evidence>
<name>A0A7D7N6M8_9NEIS</name>
<keyword evidence="1" id="KW-0175">Coiled coil</keyword>
<accession>A0A7D7N6M8</accession>
<feature type="region of interest" description="Disordered" evidence="2">
    <location>
        <begin position="29"/>
        <end position="73"/>
    </location>
</feature>
<dbReference type="EMBL" id="CP059567">
    <property type="protein sequence ID" value="QMT40021.1"/>
    <property type="molecule type" value="Genomic_DNA"/>
</dbReference>
<dbReference type="AlphaFoldDB" id="A0A7D7N6M8"/>
<feature type="compositionally biased region" description="Polar residues" evidence="2">
    <location>
        <begin position="58"/>
        <end position="73"/>
    </location>
</feature>
<dbReference type="InterPro" id="IPR025392">
    <property type="entry name" value="DUF4124"/>
</dbReference>
<feature type="signal peptide" evidence="3">
    <location>
        <begin position="1"/>
        <end position="19"/>
    </location>
</feature>
<gene>
    <name evidence="5" type="ORF">H3L94_09200</name>
</gene>
<feature type="chain" id="PRO_5028273239" evidence="3">
    <location>
        <begin position="20"/>
        <end position="148"/>
    </location>
</feature>
<organism evidence="5 6">
    <name type="scientific">Neisseria shayeganii</name>
    <dbReference type="NCBI Taxonomy" id="607712"/>
    <lineage>
        <taxon>Bacteria</taxon>
        <taxon>Pseudomonadati</taxon>
        <taxon>Pseudomonadota</taxon>
        <taxon>Betaproteobacteria</taxon>
        <taxon>Neisseriales</taxon>
        <taxon>Neisseriaceae</taxon>
        <taxon>Neisseria</taxon>
    </lineage>
</organism>
<keyword evidence="3" id="KW-0732">Signal</keyword>
<reference evidence="5 6" key="1">
    <citation type="submission" date="2020-07" db="EMBL/GenBank/DDBJ databases">
        <title>Genomic diversity of species in the Neisseriaceae family.</title>
        <authorList>
            <person name="Vincent A.T."/>
            <person name="Bernet E."/>
            <person name="Veyrier F.J."/>
        </authorList>
    </citation>
    <scope>NUCLEOTIDE SEQUENCE [LARGE SCALE GENOMIC DNA]</scope>
    <source>
        <strain evidence="5 6">DSM 22244</strain>
    </source>
</reference>
<dbReference type="KEGG" id="nsg:H3L94_09200"/>
<evidence type="ECO:0000313" key="5">
    <source>
        <dbReference type="EMBL" id="QMT40021.1"/>
    </source>
</evidence>
<protein>
    <submittedName>
        <fullName evidence="5">DUF4124 domain-containing protein</fullName>
    </submittedName>
</protein>
<evidence type="ECO:0000313" key="6">
    <source>
        <dbReference type="Proteomes" id="UP000514752"/>
    </source>
</evidence>
<feature type="domain" description="DUF4124" evidence="4">
    <location>
        <begin position="8"/>
        <end position="60"/>
    </location>
</feature>
<evidence type="ECO:0000256" key="2">
    <source>
        <dbReference type="SAM" id="MobiDB-lite"/>
    </source>
</evidence>
<proteinExistence type="predicted"/>
<evidence type="ECO:0000256" key="1">
    <source>
        <dbReference type="SAM" id="Coils"/>
    </source>
</evidence>